<sequence>MHNTSHSGYLTSFSAAKGCNIFVPKKLGKVAEVAGIANGAMCEAKPLFAKKKRKVSASKGTSGAPPPQSLEVTDVTENPLLMGESWIVNSEEPVDLLNEVTRDQVEGSDPAPKAKLGYSDLLTI</sequence>
<proteinExistence type="predicted"/>
<evidence type="ECO:0000313" key="2">
    <source>
        <dbReference type="Proteomes" id="UP001454036"/>
    </source>
</evidence>
<reference evidence="1 2" key="1">
    <citation type="submission" date="2024-01" db="EMBL/GenBank/DDBJ databases">
        <title>The complete chloroplast genome sequence of Lithospermum erythrorhizon: insights into the phylogenetic relationship among Boraginaceae species and the maternal lineages of purple gromwells.</title>
        <authorList>
            <person name="Okada T."/>
            <person name="Watanabe K."/>
        </authorList>
    </citation>
    <scope>NUCLEOTIDE SEQUENCE [LARGE SCALE GENOMIC DNA]</scope>
</reference>
<organism evidence="1 2">
    <name type="scientific">Lithospermum erythrorhizon</name>
    <name type="common">Purple gromwell</name>
    <name type="synonym">Lithospermum officinale var. erythrorhizon</name>
    <dbReference type="NCBI Taxonomy" id="34254"/>
    <lineage>
        <taxon>Eukaryota</taxon>
        <taxon>Viridiplantae</taxon>
        <taxon>Streptophyta</taxon>
        <taxon>Embryophyta</taxon>
        <taxon>Tracheophyta</taxon>
        <taxon>Spermatophyta</taxon>
        <taxon>Magnoliopsida</taxon>
        <taxon>eudicotyledons</taxon>
        <taxon>Gunneridae</taxon>
        <taxon>Pentapetalae</taxon>
        <taxon>asterids</taxon>
        <taxon>lamiids</taxon>
        <taxon>Boraginales</taxon>
        <taxon>Boraginaceae</taxon>
        <taxon>Boraginoideae</taxon>
        <taxon>Lithospermeae</taxon>
        <taxon>Lithospermum</taxon>
    </lineage>
</organism>
<name>A0AAV3Q779_LITER</name>
<protein>
    <submittedName>
        <fullName evidence="1">Uncharacterized protein</fullName>
    </submittedName>
</protein>
<dbReference type="EMBL" id="BAABME010003698">
    <property type="protein sequence ID" value="GAA0159805.1"/>
    <property type="molecule type" value="Genomic_DNA"/>
</dbReference>
<dbReference type="AlphaFoldDB" id="A0AAV3Q779"/>
<dbReference type="Proteomes" id="UP001454036">
    <property type="component" value="Unassembled WGS sequence"/>
</dbReference>
<comment type="caution">
    <text evidence="1">The sequence shown here is derived from an EMBL/GenBank/DDBJ whole genome shotgun (WGS) entry which is preliminary data.</text>
</comment>
<evidence type="ECO:0000313" key="1">
    <source>
        <dbReference type="EMBL" id="GAA0159805.1"/>
    </source>
</evidence>
<gene>
    <name evidence="1" type="ORF">LIER_16504</name>
</gene>
<accession>A0AAV3Q779</accession>
<keyword evidence="2" id="KW-1185">Reference proteome</keyword>